<dbReference type="InterPro" id="IPR051837">
    <property type="entry name" value="SortingNexin/PXDomain-PKLike"/>
</dbReference>
<sequence length="511" mass="57757">MESIHFNLEAVDLEYVIRVQRGPLPEKSWHIYKRYNDFVTLHNAFQTSGLPLPLPPKKLLGNMDREFIAERRVALQNYLNIVLMNPILASSLSVKRFLDPDNYSTPFHELALQHVSMALRSEANYEVVKPIPEIGWRLRKHYFLVKNRVNPQDELLLAWVEHGPDKYMDEKELQASFKTIGSLRHPYIQSIEFLSCNEVGGFVTRGLNNAGSLRDLICSAKPKLQFMKKYTNPKQCKPLPVSDVALFGHQILEALMFLHEKGLPFGHLHSGNIVIENHKVKLLDIENGVLGLPSYYRPYFVQHRKIQTLEAVDVYCFGHVLFEMIFGHPLHESVCDNLSPNCPSLLRSVLESIISSEACKKGLPTIGALLSHPFFNNSSYDSSHSERPHFKYSTHTKEALRLAWQKTESRLKEEQKMKQEQLHKQQQQQVLANGKSPERSESPNSTSTATSAGTVTPPTVPMEFPAAPPLPPPVSTSDVGAHVERAALLGSICNFNKAKLRPAVTPVSTHN</sequence>
<dbReference type="InterPro" id="IPR003124">
    <property type="entry name" value="WH2_dom"/>
</dbReference>
<evidence type="ECO:0000259" key="6">
    <source>
        <dbReference type="PROSITE" id="PS51082"/>
    </source>
</evidence>
<comment type="subcellular location">
    <subcellularLocation>
        <location evidence="1">Cytoplasm</location>
    </subcellularLocation>
</comment>
<evidence type="ECO:0000256" key="2">
    <source>
        <dbReference type="ARBA" id="ARBA00022490"/>
    </source>
</evidence>
<comment type="caution">
    <text evidence="7">The sequence shown here is derived from an EMBL/GenBank/DDBJ whole genome shotgun (WGS) entry which is preliminary data.</text>
</comment>
<feature type="domain" description="PX" evidence="5">
    <location>
        <begin position="1"/>
        <end position="105"/>
    </location>
</feature>
<feature type="region of interest" description="Disordered" evidence="3">
    <location>
        <begin position="411"/>
        <end position="478"/>
    </location>
</feature>
<dbReference type="InterPro" id="IPR036871">
    <property type="entry name" value="PX_dom_sf"/>
</dbReference>
<dbReference type="SMART" id="SM00312">
    <property type="entry name" value="PX"/>
    <property type="match status" value="1"/>
</dbReference>
<evidence type="ECO:0000259" key="4">
    <source>
        <dbReference type="PROSITE" id="PS50011"/>
    </source>
</evidence>
<evidence type="ECO:0000313" key="8">
    <source>
        <dbReference type="Proteomes" id="UP001153148"/>
    </source>
</evidence>
<proteinExistence type="predicted"/>
<evidence type="ECO:0000256" key="3">
    <source>
        <dbReference type="SAM" id="MobiDB-lite"/>
    </source>
</evidence>
<feature type="compositionally biased region" description="Low complexity" evidence="3">
    <location>
        <begin position="442"/>
        <end position="457"/>
    </location>
</feature>
<dbReference type="PANTHER" id="PTHR22999:SF40">
    <property type="entry name" value="PX DOMAIN-CONTAINING PROTEIN KINASE-LIKE PROTEIN"/>
    <property type="match status" value="1"/>
</dbReference>
<feature type="non-terminal residue" evidence="7">
    <location>
        <position position="511"/>
    </location>
</feature>
<feature type="domain" description="WH2" evidence="6">
    <location>
        <begin position="484"/>
        <end position="503"/>
    </location>
</feature>
<dbReference type="SUPFAM" id="SSF64268">
    <property type="entry name" value="PX domain"/>
    <property type="match status" value="1"/>
</dbReference>
<dbReference type="EMBL" id="CAJPIN010004573">
    <property type="protein sequence ID" value="CAG2056913.1"/>
    <property type="molecule type" value="Genomic_DNA"/>
</dbReference>
<dbReference type="PROSITE" id="PS50195">
    <property type="entry name" value="PX"/>
    <property type="match status" value="1"/>
</dbReference>
<evidence type="ECO:0000256" key="1">
    <source>
        <dbReference type="ARBA" id="ARBA00004496"/>
    </source>
</evidence>
<reference evidence="7" key="1">
    <citation type="submission" date="2021-03" db="EMBL/GenBank/DDBJ databases">
        <authorList>
            <person name="Tran Van P."/>
        </authorList>
    </citation>
    <scope>NUCLEOTIDE SEQUENCE</scope>
</reference>
<protein>
    <recommendedName>
        <fullName evidence="9">PX domain-containing protein kinase-like protein</fullName>
    </recommendedName>
</protein>
<evidence type="ECO:0000259" key="5">
    <source>
        <dbReference type="PROSITE" id="PS50195"/>
    </source>
</evidence>
<dbReference type="InterPro" id="IPR001683">
    <property type="entry name" value="PX_dom"/>
</dbReference>
<feature type="domain" description="Protein kinase" evidence="4">
    <location>
        <begin position="128"/>
        <end position="422"/>
    </location>
</feature>
<keyword evidence="8" id="KW-1185">Reference proteome</keyword>
<evidence type="ECO:0000313" key="7">
    <source>
        <dbReference type="EMBL" id="CAG2056913.1"/>
    </source>
</evidence>
<keyword evidence="2" id="KW-0963">Cytoplasm</keyword>
<dbReference type="Proteomes" id="UP001153148">
    <property type="component" value="Unassembled WGS sequence"/>
</dbReference>
<dbReference type="InterPro" id="IPR000719">
    <property type="entry name" value="Prot_kinase_dom"/>
</dbReference>
<dbReference type="InterPro" id="IPR011009">
    <property type="entry name" value="Kinase-like_dom_sf"/>
</dbReference>
<accession>A0ABN7NUS1</accession>
<dbReference type="Gene3D" id="1.10.510.10">
    <property type="entry name" value="Transferase(Phosphotransferase) domain 1"/>
    <property type="match status" value="1"/>
</dbReference>
<organism evidence="7 8">
    <name type="scientific">Timema podura</name>
    <name type="common">Walking stick</name>
    <dbReference type="NCBI Taxonomy" id="61482"/>
    <lineage>
        <taxon>Eukaryota</taxon>
        <taxon>Metazoa</taxon>
        <taxon>Ecdysozoa</taxon>
        <taxon>Arthropoda</taxon>
        <taxon>Hexapoda</taxon>
        <taxon>Insecta</taxon>
        <taxon>Pterygota</taxon>
        <taxon>Neoptera</taxon>
        <taxon>Polyneoptera</taxon>
        <taxon>Phasmatodea</taxon>
        <taxon>Timematodea</taxon>
        <taxon>Timematoidea</taxon>
        <taxon>Timematidae</taxon>
        <taxon>Timema</taxon>
    </lineage>
</organism>
<feature type="compositionally biased region" description="Basic and acidic residues" evidence="3">
    <location>
        <begin position="411"/>
        <end position="423"/>
    </location>
</feature>
<dbReference type="Pfam" id="PF00787">
    <property type="entry name" value="PX"/>
    <property type="match status" value="1"/>
</dbReference>
<dbReference type="PROSITE" id="PS51082">
    <property type="entry name" value="WH2"/>
    <property type="match status" value="1"/>
</dbReference>
<dbReference type="SUPFAM" id="SSF56112">
    <property type="entry name" value="Protein kinase-like (PK-like)"/>
    <property type="match status" value="1"/>
</dbReference>
<dbReference type="SMART" id="SM00220">
    <property type="entry name" value="S_TKc"/>
    <property type="match status" value="1"/>
</dbReference>
<name>A0ABN7NUS1_TIMPD</name>
<dbReference type="PROSITE" id="PS50011">
    <property type="entry name" value="PROTEIN_KINASE_DOM"/>
    <property type="match status" value="1"/>
</dbReference>
<dbReference type="Gene3D" id="3.30.1520.10">
    <property type="entry name" value="Phox-like domain"/>
    <property type="match status" value="1"/>
</dbReference>
<gene>
    <name evidence="7" type="ORF">TPAB3V08_LOCUS3896</name>
</gene>
<evidence type="ECO:0008006" key="9">
    <source>
        <dbReference type="Google" id="ProtNLM"/>
    </source>
</evidence>
<dbReference type="PANTHER" id="PTHR22999">
    <property type="entry name" value="PX SERINE/THREONINE KINASE PXK"/>
    <property type="match status" value="1"/>
</dbReference>